<dbReference type="Gene3D" id="2.60.40.1080">
    <property type="match status" value="2"/>
</dbReference>
<dbReference type="AlphaFoldDB" id="A0A173WU81"/>
<sequence>MRKGNLIKMAAPAILSAAMMVSGLPVMAADFTSDTAVETEAQADEFDAADNTADTFAGDEETPFVDDQTAAEDEFAATAETGYKYVYAGLTWAQYWASEGVYNAANTASNATKDSHDELDKGGFDTVTRATVNHGLHRGSYQCEAIMYDKNGGSYEISYWTSANDAVLTDGTTVKLNQPERGQITKADGSVVEFDHYNVVGLKYVPVAVKAEDYEAFKSQFKVVEDGSTVAGGFGENNLQSYSAVADVTAETNGLKEAVKGSDGTFTFKARTNGTGSGLKDQALQTASNVTATVKEASGSYGEFLRVDITGDGYGALGAKMYAVKWDYYGNGNKVLASYGTKFAADNWMHKAMGIQLGLTDSYRCQLPKGTDGTGKWKVTVYAMGYADTVFEVNATDANIVKPEAGEADTTALKAAVEKAEALKETDYTADSWKAMQLELQEAKDLLAKEKPTQAEVDEATTHLNTAVEALVKADTKVTVTLNKKTATVYKGKTTTLKATVTGADASKVTFTSSNPKVAAVNKTTGKVTAKAKGTAVITAKCGDVKVTCKVTVKNPTLTLSKTSVSVKVGKTTKITAKAAPSGKVTYKSNNKKIATVSSKGTIKGIKKGTAKITVTCNGVTKTVKVTVK</sequence>
<dbReference type="Pfam" id="PF07554">
    <property type="entry name" value="FIVAR"/>
    <property type="match status" value="1"/>
</dbReference>
<feature type="domain" description="BIG2" evidence="2">
    <location>
        <begin position="554"/>
        <end position="627"/>
    </location>
</feature>
<dbReference type="Gene3D" id="2.60.40.1300">
    <property type="entry name" value="Penicillin-binding protein Tp47, domain C"/>
    <property type="match status" value="1"/>
</dbReference>
<dbReference type="Pfam" id="PF14889">
    <property type="entry name" value="PBP-Tp47_a"/>
    <property type="match status" value="1"/>
</dbReference>
<gene>
    <name evidence="3" type="ORF">ERS852478_00077</name>
</gene>
<organism evidence="3 4">
    <name type="scientific">Blautia wexlerae</name>
    <dbReference type="NCBI Taxonomy" id="418240"/>
    <lineage>
        <taxon>Bacteria</taxon>
        <taxon>Bacillati</taxon>
        <taxon>Bacillota</taxon>
        <taxon>Clostridia</taxon>
        <taxon>Lachnospirales</taxon>
        <taxon>Lachnospiraceae</taxon>
        <taxon>Blautia</taxon>
    </lineage>
</organism>
<dbReference type="RefSeq" id="WP_055199492.1">
    <property type="nucleotide sequence ID" value="NZ_BTHH01000018.1"/>
</dbReference>
<accession>A0A173WU81</accession>
<dbReference type="Proteomes" id="UP000095431">
    <property type="component" value="Unassembled WGS sequence"/>
</dbReference>
<feature type="domain" description="BIG2" evidence="2">
    <location>
        <begin position="474"/>
        <end position="552"/>
    </location>
</feature>
<evidence type="ECO:0000313" key="3">
    <source>
        <dbReference type="EMBL" id="CUN43041.1"/>
    </source>
</evidence>
<dbReference type="Pfam" id="PF14888">
    <property type="entry name" value="PBP-Tp47_c"/>
    <property type="match status" value="1"/>
</dbReference>
<dbReference type="EMBL" id="CYZN01000001">
    <property type="protein sequence ID" value="CUN43041.1"/>
    <property type="molecule type" value="Genomic_DNA"/>
</dbReference>
<feature type="signal peptide" evidence="1">
    <location>
        <begin position="1"/>
        <end position="28"/>
    </location>
</feature>
<reference evidence="3 4" key="1">
    <citation type="submission" date="2015-09" db="EMBL/GenBank/DDBJ databases">
        <authorList>
            <consortium name="Pathogen Informatics"/>
        </authorList>
    </citation>
    <scope>NUCLEOTIDE SEQUENCE [LARGE SCALE GENOMIC DNA]</scope>
    <source>
        <strain evidence="3 4">2789STDY5834863</strain>
    </source>
</reference>
<dbReference type="Pfam" id="PF02368">
    <property type="entry name" value="Big_2"/>
    <property type="match status" value="2"/>
</dbReference>
<evidence type="ECO:0000256" key="1">
    <source>
        <dbReference type="SAM" id="SignalP"/>
    </source>
</evidence>
<dbReference type="InterPro" id="IPR036154">
    <property type="entry name" value="Tp47_N_sf"/>
</dbReference>
<dbReference type="eggNOG" id="COG5492">
    <property type="taxonomic scope" value="Bacteria"/>
</dbReference>
<dbReference type="InterPro" id="IPR029218">
    <property type="entry name" value="PBP-Tp47_dom_C"/>
</dbReference>
<dbReference type="InterPro" id="IPR038031">
    <property type="entry name" value="Tp47_mid_C_dom"/>
</dbReference>
<name>A0A173WU81_9FIRM</name>
<feature type="chain" id="PRO_5008014922" evidence="1">
    <location>
        <begin position="29"/>
        <end position="629"/>
    </location>
</feature>
<dbReference type="SUPFAM" id="SSF82220">
    <property type="entry name" value="Tp47 lipoprotein, N-terminal domain"/>
    <property type="match status" value="1"/>
</dbReference>
<keyword evidence="1" id="KW-0732">Signal</keyword>
<dbReference type="SUPFAM" id="SSF81986">
    <property type="entry name" value="Tp47 lipoprotein, middle and C-terminal domains"/>
    <property type="match status" value="1"/>
</dbReference>
<evidence type="ECO:0000259" key="2">
    <source>
        <dbReference type="SMART" id="SM00635"/>
    </source>
</evidence>
<dbReference type="InterPro" id="IPR038698">
    <property type="entry name" value="PBP_Tp47_domC_sf"/>
</dbReference>
<proteinExistence type="predicted"/>
<dbReference type="SMART" id="SM00635">
    <property type="entry name" value="BID_2"/>
    <property type="match status" value="2"/>
</dbReference>
<dbReference type="InterPro" id="IPR008964">
    <property type="entry name" value="Invasin/intimin_cell_adhesion"/>
</dbReference>
<dbReference type="InterPro" id="IPR029221">
    <property type="entry name" value="PBP-Tp47_A"/>
</dbReference>
<evidence type="ECO:0000313" key="4">
    <source>
        <dbReference type="Proteomes" id="UP000095431"/>
    </source>
</evidence>
<protein>
    <submittedName>
        <fullName evidence="3">47 kDa membrane antigen</fullName>
    </submittedName>
</protein>
<dbReference type="Gene3D" id="1.20.1270.70">
    <property type="entry name" value="Designed single chain three-helix bundle"/>
    <property type="match status" value="1"/>
</dbReference>
<dbReference type="InterPro" id="IPR003343">
    <property type="entry name" value="Big_2"/>
</dbReference>
<dbReference type="SUPFAM" id="SSF49373">
    <property type="entry name" value="Invasin/intimin cell-adhesion fragments"/>
    <property type="match status" value="2"/>
</dbReference>